<protein>
    <submittedName>
        <fullName evidence="1">Uncharacterized protein</fullName>
    </submittedName>
</protein>
<gene>
    <name evidence="1" type="ORF">CAFE_03140</name>
</gene>
<organism evidence="1 2">
    <name type="scientific">Caproicibacter fermentans</name>
    <dbReference type="NCBI Taxonomy" id="2576756"/>
    <lineage>
        <taxon>Bacteria</taxon>
        <taxon>Bacillati</taxon>
        <taxon>Bacillota</taxon>
        <taxon>Clostridia</taxon>
        <taxon>Eubacteriales</taxon>
        <taxon>Acutalibacteraceae</taxon>
        <taxon>Caproicibacter</taxon>
    </lineage>
</organism>
<dbReference type="Proteomes" id="UP000469440">
    <property type="component" value="Unassembled WGS sequence"/>
</dbReference>
<evidence type="ECO:0000313" key="2">
    <source>
        <dbReference type="Proteomes" id="UP000469440"/>
    </source>
</evidence>
<dbReference type="AlphaFoldDB" id="A0A6N8HVB6"/>
<sequence length="149" mass="16962">MLAPAEAGHSCTLKSLAVGRNFPFHTSLRFQHIYGTETAPECRQFCLQFSRVVYLPYVGCQNATRGHTGGNARLEKQGALRSAYGVYGCVRQIWHRLRYRFYPPLPYLPTATRVISMNFSLRLRLKEHRQPSSDSCPWCFISFLLSTAG</sequence>
<dbReference type="EMBL" id="VWXL01000011">
    <property type="protein sequence ID" value="MVB09652.1"/>
    <property type="molecule type" value="Genomic_DNA"/>
</dbReference>
<keyword evidence="2" id="KW-1185">Reference proteome</keyword>
<evidence type="ECO:0000313" key="1">
    <source>
        <dbReference type="EMBL" id="MVB09652.1"/>
    </source>
</evidence>
<accession>A0A6N8HVB6</accession>
<reference evidence="1 2" key="1">
    <citation type="submission" date="2019-09" db="EMBL/GenBank/DDBJ databases">
        <title>Genome sequence of Clostridium sp. EA1.</title>
        <authorList>
            <person name="Poehlein A."/>
            <person name="Bengelsdorf F.R."/>
            <person name="Daniel R."/>
        </authorList>
    </citation>
    <scope>NUCLEOTIDE SEQUENCE [LARGE SCALE GENOMIC DNA]</scope>
    <source>
        <strain evidence="1 2">EA1</strain>
    </source>
</reference>
<comment type="caution">
    <text evidence="1">The sequence shown here is derived from an EMBL/GenBank/DDBJ whole genome shotgun (WGS) entry which is preliminary data.</text>
</comment>
<proteinExistence type="predicted"/>
<name>A0A6N8HVB6_9FIRM</name>